<evidence type="ECO:0000256" key="7">
    <source>
        <dbReference type="ARBA" id="ARBA00022801"/>
    </source>
</evidence>
<dbReference type="FunFam" id="3.30.420.10:FF:000002">
    <property type="entry name" value="Crossover junction endodeoxyribonuclease RuvC"/>
    <property type="match status" value="1"/>
</dbReference>
<evidence type="ECO:0000256" key="1">
    <source>
        <dbReference type="ARBA" id="ARBA00009518"/>
    </source>
</evidence>
<dbReference type="Proteomes" id="UP000247465">
    <property type="component" value="Chromosome"/>
</dbReference>
<evidence type="ECO:0000256" key="13">
    <source>
        <dbReference type="HAMAP-Rule" id="MF_00034"/>
    </source>
</evidence>
<keyword evidence="7 13" id="KW-0378">Hydrolase</keyword>
<dbReference type="KEGG" id="mtar:DF168_01151"/>
<keyword evidence="8 13" id="KW-0460">Magnesium</keyword>
<dbReference type="EMBL" id="CP029803">
    <property type="protein sequence ID" value="AWT59953.1"/>
    <property type="molecule type" value="Genomic_DNA"/>
</dbReference>
<keyword evidence="10 13" id="KW-0233">DNA recombination</keyword>
<proteinExistence type="inferred from homology"/>
<evidence type="ECO:0000256" key="9">
    <source>
        <dbReference type="ARBA" id="ARBA00023125"/>
    </source>
</evidence>
<keyword evidence="3 13" id="KW-0540">Nuclease</keyword>
<evidence type="ECO:0000256" key="6">
    <source>
        <dbReference type="ARBA" id="ARBA00022763"/>
    </source>
</evidence>
<dbReference type="InterPro" id="IPR002176">
    <property type="entry name" value="X-over_junc_endoDNase_RuvC"/>
</dbReference>
<dbReference type="SUPFAM" id="SSF53098">
    <property type="entry name" value="Ribonuclease H-like"/>
    <property type="match status" value="1"/>
</dbReference>
<dbReference type="GO" id="GO:0000287">
    <property type="term" value="F:magnesium ion binding"/>
    <property type="evidence" value="ECO:0007669"/>
    <property type="project" value="UniProtKB-UniRule"/>
</dbReference>
<dbReference type="GO" id="GO:0006281">
    <property type="term" value="P:DNA repair"/>
    <property type="evidence" value="ECO:0007669"/>
    <property type="project" value="UniProtKB-UniRule"/>
</dbReference>
<gene>
    <name evidence="13 15" type="primary">ruvC</name>
    <name evidence="15" type="ORF">DF168_01151</name>
</gene>
<comment type="subunit">
    <text evidence="13">Homodimer which binds Holliday junction (HJ) DNA. The HJ becomes 2-fold symmetrical on binding to RuvC with unstacked arms; it has a different conformation from HJ DNA in complex with RuvA. In the full resolvosome a probable DNA-RuvA(4)-RuvB(12)-RuvC(2) complex forms which resolves the HJ.</text>
</comment>
<feature type="active site" evidence="13">
    <location>
        <position position="103"/>
    </location>
</feature>
<keyword evidence="9 13" id="KW-0238">DNA-binding</keyword>
<comment type="cofactor">
    <cofactor evidence="13">
        <name>Mg(2+)</name>
        <dbReference type="ChEBI" id="CHEBI:18420"/>
    </cofactor>
    <text evidence="13">Binds 2 Mg(2+) ion per subunit.</text>
</comment>
<evidence type="ECO:0000313" key="15">
    <source>
        <dbReference type="EMBL" id="AWT59953.1"/>
    </source>
</evidence>
<keyword evidence="4 13" id="KW-0479">Metal-binding</keyword>
<dbReference type="HAMAP" id="MF_00034">
    <property type="entry name" value="RuvC"/>
    <property type="match status" value="1"/>
</dbReference>
<keyword evidence="5 13" id="KW-0255">Endonuclease</keyword>
<comment type="similarity">
    <text evidence="1 13">Belongs to the RuvC family.</text>
</comment>
<evidence type="ECO:0000256" key="3">
    <source>
        <dbReference type="ARBA" id="ARBA00022722"/>
    </source>
</evidence>
<evidence type="ECO:0000256" key="2">
    <source>
        <dbReference type="ARBA" id="ARBA00022490"/>
    </source>
</evidence>
<dbReference type="GO" id="GO:0006310">
    <property type="term" value="P:DNA recombination"/>
    <property type="evidence" value="ECO:0007669"/>
    <property type="project" value="UniProtKB-UniRule"/>
</dbReference>
<dbReference type="PROSITE" id="PS01321">
    <property type="entry name" value="RUVC"/>
    <property type="match status" value="1"/>
</dbReference>
<evidence type="ECO:0000256" key="10">
    <source>
        <dbReference type="ARBA" id="ARBA00023172"/>
    </source>
</evidence>
<dbReference type="GO" id="GO:0008821">
    <property type="term" value="F:crossover junction DNA endonuclease activity"/>
    <property type="evidence" value="ECO:0007669"/>
    <property type="project" value="UniProtKB-UniRule"/>
</dbReference>
<comment type="catalytic activity">
    <reaction evidence="12 13">
        <text>Endonucleolytic cleavage at a junction such as a reciprocal single-stranded crossover between two homologous DNA duplexes (Holliday junction).</text>
        <dbReference type="EC" id="3.1.21.10"/>
    </reaction>
</comment>
<evidence type="ECO:0000256" key="12">
    <source>
        <dbReference type="ARBA" id="ARBA00029354"/>
    </source>
</evidence>
<dbReference type="PRINTS" id="PR00696">
    <property type="entry name" value="RSOLVASERUVC"/>
</dbReference>
<dbReference type="InterPro" id="IPR020563">
    <property type="entry name" value="X-over_junc_endoDNase_Mg_BS"/>
</dbReference>
<comment type="function">
    <text evidence="13">The RuvA-RuvB-RuvC complex processes Holliday junction (HJ) DNA during genetic recombination and DNA repair. Endonuclease that resolves HJ intermediates. Cleaves cruciform DNA by making single-stranded nicks across the HJ at symmetrical positions within the homologous arms, yielding a 5'-phosphate and a 3'-hydroxyl group; requires a central core of homology in the junction. The consensus cleavage sequence is 5'-(A/T)TT(C/G)-3'. Cleavage occurs on the 3'-side of the TT dinucleotide at the point of strand exchange. HJ branch migration catalyzed by RuvA-RuvB allows RuvC to scan DNA until it finds its consensus sequence, where it cleaves and resolves the cruciform DNA.</text>
</comment>
<dbReference type="CDD" id="cd16962">
    <property type="entry name" value="RuvC"/>
    <property type="match status" value="1"/>
</dbReference>
<keyword evidence="11 13" id="KW-0234">DNA repair</keyword>
<feature type="active site" evidence="13">
    <location>
        <position position="175"/>
    </location>
</feature>
<feature type="binding site" evidence="13">
    <location>
        <position position="103"/>
    </location>
    <ligand>
        <name>Mg(2+)</name>
        <dbReference type="ChEBI" id="CHEBI:18420"/>
        <label>2</label>
    </ligand>
</feature>
<dbReference type="Gene3D" id="3.30.420.10">
    <property type="entry name" value="Ribonuclease H-like superfamily/Ribonuclease H"/>
    <property type="match status" value="1"/>
</dbReference>
<evidence type="ECO:0000256" key="14">
    <source>
        <dbReference type="NCBIfam" id="TIGR00228"/>
    </source>
</evidence>
<comment type="subcellular location">
    <subcellularLocation>
        <location evidence="13">Cytoplasm</location>
    </subcellularLocation>
</comment>
<keyword evidence="2 13" id="KW-0963">Cytoplasm</keyword>
<evidence type="ECO:0000256" key="5">
    <source>
        <dbReference type="ARBA" id="ARBA00022759"/>
    </source>
</evidence>
<reference evidence="15 16" key="1">
    <citation type="submission" date="2018-06" db="EMBL/GenBank/DDBJ databases">
        <title>Draft Genome Sequence of a Novel Marine Bacterium Related to the Verrucomicrobia.</title>
        <authorList>
            <person name="Vosseberg J."/>
            <person name="Martijn J."/>
            <person name="Ettema T.J.G."/>
        </authorList>
    </citation>
    <scope>NUCLEOTIDE SEQUENCE [LARGE SCALE GENOMIC DNA]</scope>
    <source>
        <strain evidence="15">TARA_B100001123</strain>
    </source>
</reference>
<protein>
    <recommendedName>
        <fullName evidence="13 14">Crossover junction endodeoxyribonuclease RuvC</fullName>
        <ecNumber evidence="13 14">3.1.21.10</ecNumber>
    </recommendedName>
    <alternativeName>
        <fullName evidence="13">Holliday junction nuclease RuvC</fullName>
    </alternativeName>
    <alternativeName>
        <fullName evidence="13">Holliday junction resolvase RuvC</fullName>
    </alternativeName>
</protein>
<dbReference type="EC" id="3.1.21.10" evidence="13 14"/>
<feature type="binding site" evidence="13">
    <location>
        <position position="175"/>
    </location>
    <ligand>
        <name>Mg(2+)</name>
        <dbReference type="ChEBI" id="CHEBI:18420"/>
        <label>1</label>
    </ligand>
</feature>
<name>A0A2Z4ACS4_9BACT</name>
<dbReference type="PANTHER" id="PTHR30194:SF3">
    <property type="entry name" value="CROSSOVER JUNCTION ENDODEOXYRIBONUCLEASE RUVC"/>
    <property type="match status" value="1"/>
</dbReference>
<evidence type="ECO:0000256" key="11">
    <source>
        <dbReference type="ARBA" id="ARBA00023204"/>
    </source>
</evidence>
<dbReference type="GO" id="GO:0003677">
    <property type="term" value="F:DNA binding"/>
    <property type="evidence" value="ECO:0007669"/>
    <property type="project" value="UniProtKB-KW"/>
</dbReference>
<organism evidence="15 16">
    <name type="scientific">Candidatus Moanibacter tarae</name>
    <dbReference type="NCBI Taxonomy" id="2200854"/>
    <lineage>
        <taxon>Bacteria</taxon>
        <taxon>Pseudomonadati</taxon>
        <taxon>Verrucomicrobiota</taxon>
        <taxon>Opitutia</taxon>
        <taxon>Puniceicoccales</taxon>
        <taxon>Puniceicoccales incertae sedis</taxon>
        <taxon>Candidatus Moanibacter</taxon>
    </lineage>
</organism>
<dbReference type="InterPro" id="IPR036397">
    <property type="entry name" value="RNaseH_sf"/>
</dbReference>
<keyword evidence="6 13" id="KW-0227">DNA damage</keyword>
<dbReference type="AlphaFoldDB" id="A0A2Z4ACS4"/>
<accession>A0A2Z4ACS4</accession>
<evidence type="ECO:0000256" key="8">
    <source>
        <dbReference type="ARBA" id="ARBA00022842"/>
    </source>
</evidence>
<dbReference type="InterPro" id="IPR012337">
    <property type="entry name" value="RNaseH-like_sf"/>
</dbReference>
<feature type="binding site" evidence="13">
    <location>
        <position position="43"/>
    </location>
    <ligand>
        <name>Mg(2+)</name>
        <dbReference type="ChEBI" id="CHEBI:18420"/>
        <label>1</label>
    </ligand>
</feature>
<dbReference type="GO" id="GO:0005737">
    <property type="term" value="C:cytoplasm"/>
    <property type="evidence" value="ECO:0007669"/>
    <property type="project" value="UniProtKB-SubCell"/>
</dbReference>
<dbReference type="PANTHER" id="PTHR30194">
    <property type="entry name" value="CROSSOVER JUNCTION ENDODEOXYRIBONUCLEASE RUVC"/>
    <property type="match status" value="1"/>
</dbReference>
<dbReference type="NCBIfam" id="TIGR00228">
    <property type="entry name" value="ruvC"/>
    <property type="match status" value="1"/>
</dbReference>
<feature type="active site" evidence="13">
    <location>
        <position position="43"/>
    </location>
</feature>
<sequence>MPRRSVRALWADRLERGGQAPEWIGEMESIRHKPYLGVVLGIDPSLRGTGLSILSFRDSGIELLRSHTIRLKSSIPMPICIGNICKVVGELLGEVQVDHVAMEQPIYVQNTRTALVLGAARGAAMAAVVLKEKPVFEYAPLRVKQAVAGFGRASKEQVARSVRSLMGLNDVLKSDEADAAAVAICHAFTHRPVHL</sequence>
<dbReference type="GO" id="GO:0048476">
    <property type="term" value="C:Holliday junction resolvase complex"/>
    <property type="evidence" value="ECO:0007669"/>
    <property type="project" value="UniProtKB-UniRule"/>
</dbReference>
<evidence type="ECO:0000256" key="4">
    <source>
        <dbReference type="ARBA" id="ARBA00022723"/>
    </source>
</evidence>
<evidence type="ECO:0000313" key="16">
    <source>
        <dbReference type="Proteomes" id="UP000247465"/>
    </source>
</evidence>
<dbReference type="Pfam" id="PF02075">
    <property type="entry name" value="RuvC"/>
    <property type="match status" value="1"/>
</dbReference>